<proteinExistence type="predicted"/>
<dbReference type="EMBL" id="BMQL01000019">
    <property type="protein sequence ID" value="GGR16973.1"/>
    <property type="molecule type" value="Genomic_DNA"/>
</dbReference>
<dbReference type="Proteomes" id="UP000603865">
    <property type="component" value="Unassembled WGS sequence"/>
</dbReference>
<comment type="caution">
    <text evidence="3">The sequence shown here is derived from an EMBL/GenBank/DDBJ whole genome shotgun (WGS) entry which is preliminary data.</text>
</comment>
<feature type="transmembrane region" description="Helical" evidence="2">
    <location>
        <begin position="109"/>
        <end position="129"/>
    </location>
</feature>
<keyword evidence="2" id="KW-1133">Transmembrane helix</keyword>
<reference evidence="3" key="2">
    <citation type="submission" date="2020-09" db="EMBL/GenBank/DDBJ databases">
        <authorList>
            <person name="Sun Q."/>
            <person name="Ohkuma M."/>
        </authorList>
    </citation>
    <scope>NUCLEOTIDE SEQUENCE</scope>
    <source>
        <strain evidence="3">JCM 31311</strain>
    </source>
</reference>
<feature type="region of interest" description="Disordered" evidence="1">
    <location>
        <begin position="126"/>
        <end position="156"/>
    </location>
</feature>
<feature type="compositionally biased region" description="Pro residues" evidence="1">
    <location>
        <begin position="139"/>
        <end position="156"/>
    </location>
</feature>
<organism evidence="3 4">
    <name type="scientific">Deinococcus ruber</name>
    <dbReference type="NCBI Taxonomy" id="1848197"/>
    <lineage>
        <taxon>Bacteria</taxon>
        <taxon>Thermotogati</taxon>
        <taxon>Deinococcota</taxon>
        <taxon>Deinococci</taxon>
        <taxon>Deinococcales</taxon>
        <taxon>Deinococcaceae</taxon>
        <taxon>Deinococcus</taxon>
    </lineage>
</organism>
<reference evidence="3" key="1">
    <citation type="journal article" date="2014" name="Int. J. Syst. Evol. Microbiol.">
        <title>Complete genome sequence of Corynebacterium casei LMG S-19264T (=DSM 44701T), isolated from a smear-ripened cheese.</title>
        <authorList>
            <consortium name="US DOE Joint Genome Institute (JGI-PGF)"/>
            <person name="Walter F."/>
            <person name="Albersmeier A."/>
            <person name="Kalinowski J."/>
            <person name="Ruckert C."/>
        </authorList>
    </citation>
    <scope>NUCLEOTIDE SEQUENCE</scope>
    <source>
        <strain evidence="3">JCM 31311</strain>
    </source>
</reference>
<accession>A0A918CCL1</accession>
<feature type="transmembrane region" description="Helical" evidence="2">
    <location>
        <begin position="15"/>
        <end position="34"/>
    </location>
</feature>
<evidence type="ECO:0000256" key="1">
    <source>
        <dbReference type="SAM" id="MobiDB-lite"/>
    </source>
</evidence>
<keyword evidence="2" id="KW-0812">Transmembrane</keyword>
<evidence type="ECO:0000256" key="2">
    <source>
        <dbReference type="SAM" id="Phobius"/>
    </source>
</evidence>
<evidence type="ECO:0000313" key="3">
    <source>
        <dbReference type="EMBL" id="GGR16973.1"/>
    </source>
</evidence>
<keyword evidence="2" id="KW-0472">Membrane</keyword>
<evidence type="ECO:0000313" key="4">
    <source>
        <dbReference type="Proteomes" id="UP000603865"/>
    </source>
</evidence>
<keyword evidence="4" id="KW-1185">Reference proteome</keyword>
<protein>
    <submittedName>
        <fullName evidence="3">Uncharacterized protein</fullName>
    </submittedName>
</protein>
<dbReference type="AlphaFoldDB" id="A0A918CCL1"/>
<sequence length="156" mass="16003">MEQQHSIFQGLDLSVILYAAGMAALISVLTTWRSRNAQRARGLPLSPWLTVIPDMLIGTITGVIFALVGPVLYKPLHSLAGITTLAGAGGVLGPKIWDLISARGLDLGLTWLASAVAGPLAALATRAAAKDGDPNGTKPTPPPPAPPTPPGDPHGP</sequence>
<name>A0A918CCL1_9DEIO</name>
<feature type="transmembrane region" description="Helical" evidence="2">
    <location>
        <begin position="79"/>
        <end position="97"/>
    </location>
</feature>
<gene>
    <name evidence="3" type="ORF">GCM10008957_32020</name>
</gene>
<feature type="transmembrane region" description="Helical" evidence="2">
    <location>
        <begin position="55"/>
        <end position="73"/>
    </location>
</feature>
<dbReference type="RefSeq" id="WP_189091528.1">
    <property type="nucleotide sequence ID" value="NZ_BMQL01000019.1"/>
</dbReference>